<dbReference type="RefSeq" id="WP_380007009.1">
    <property type="nucleotide sequence ID" value="NZ_JBHLYR010000021.1"/>
</dbReference>
<keyword evidence="3" id="KW-1185">Reference proteome</keyword>
<gene>
    <name evidence="2" type="ORF">ACFFLM_06585</name>
</gene>
<dbReference type="PROSITE" id="PS51257">
    <property type="entry name" value="PROKAR_LIPOPROTEIN"/>
    <property type="match status" value="1"/>
</dbReference>
<dbReference type="PANTHER" id="PTHR35567">
    <property type="entry name" value="MALATE DEHYDROGENASE (AFU_ORTHOLOGUE AFUA_2G13800)"/>
    <property type="match status" value="1"/>
</dbReference>
<organism evidence="2 3">
    <name type="scientific">Deinococcus oregonensis</name>
    <dbReference type="NCBI Taxonomy" id="1805970"/>
    <lineage>
        <taxon>Bacteria</taxon>
        <taxon>Thermotogati</taxon>
        <taxon>Deinococcota</taxon>
        <taxon>Deinococci</taxon>
        <taxon>Deinococcales</taxon>
        <taxon>Deinococcaceae</taxon>
        <taxon>Deinococcus</taxon>
    </lineage>
</organism>
<comment type="caution">
    <text evidence="2">The sequence shown here is derived from an EMBL/GenBank/DDBJ whole genome shotgun (WGS) entry which is preliminary data.</text>
</comment>
<accession>A0ABV6AYE9</accession>
<feature type="chain" id="PRO_5047459449" evidence="1">
    <location>
        <begin position="24"/>
        <end position="210"/>
    </location>
</feature>
<reference evidence="2 3" key="1">
    <citation type="submission" date="2024-09" db="EMBL/GenBank/DDBJ databases">
        <authorList>
            <person name="Sun Q."/>
            <person name="Mori K."/>
        </authorList>
    </citation>
    <scope>NUCLEOTIDE SEQUENCE [LARGE SCALE GENOMIC DNA]</scope>
    <source>
        <strain evidence="2 3">JCM 13503</strain>
    </source>
</reference>
<feature type="signal peptide" evidence="1">
    <location>
        <begin position="1"/>
        <end position="23"/>
    </location>
</feature>
<protein>
    <submittedName>
        <fullName evidence="2">DUF3455 domain-containing protein</fullName>
    </submittedName>
</protein>
<dbReference type="InterPro" id="IPR021851">
    <property type="entry name" value="DUF3455"/>
</dbReference>
<sequence length="210" mass="21855">MTILSLRWLTVPLLTLSLLASCAQPVGPVPASDVPPLAQSLVPLGSGLSVLPGLPSELDVPAGQTLVRRVVGAGVQIYDCTLTASGAAWTFRAPEAELYGLTPGDVGRVGRHFAGPTWEDRADGSRVVGRALRSVPAPPSTPAAIPWLLLEARATTSATSGAPGMFTRTTFVRRLYTLGGMAPTAGCEGGTVGRESRIPYAALYEFFAPD</sequence>
<dbReference type="EMBL" id="JBHLYR010000021">
    <property type="protein sequence ID" value="MFB9991631.1"/>
    <property type="molecule type" value="Genomic_DNA"/>
</dbReference>
<keyword evidence="1" id="KW-0732">Signal</keyword>
<dbReference type="Pfam" id="PF11937">
    <property type="entry name" value="DUF3455"/>
    <property type="match status" value="1"/>
</dbReference>
<evidence type="ECO:0000313" key="3">
    <source>
        <dbReference type="Proteomes" id="UP001589733"/>
    </source>
</evidence>
<evidence type="ECO:0000256" key="1">
    <source>
        <dbReference type="SAM" id="SignalP"/>
    </source>
</evidence>
<evidence type="ECO:0000313" key="2">
    <source>
        <dbReference type="EMBL" id="MFB9991631.1"/>
    </source>
</evidence>
<name>A0ABV6AYE9_9DEIO</name>
<proteinExistence type="predicted"/>
<dbReference type="PANTHER" id="PTHR35567:SF1">
    <property type="entry name" value="CONSERVED FUNGAL PROTEIN (AFU_ORTHOLOGUE AFUA_1G14230)"/>
    <property type="match status" value="1"/>
</dbReference>
<dbReference type="Proteomes" id="UP001589733">
    <property type="component" value="Unassembled WGS sequence"/>
</dbReference>